<dbReference type="Pfam" id="PF12708">
    <property type="entry name" value="Pect-lyase_RHGA_epim"/>
    <property type="match status" value="1"/>
</dbReference>
<dbReference type="EMBL" id="LC373201">
    <property type="protein sequence ID" value="BBK03771.1"/>
    <property type="molecule type" value="Genomic_DNA"/>
</dbReference>
<dbReference type="GO" id="GO:0019058">
    <property type="term" value="P:viral life cycle"/>
    <property type="evidence" value="ECO:0007669"/>
    <property type="project" value="UniProtKB-ARBA"/>
</dbReference>
<dbReference type="KEGG" id="vg:55806211"/>
<comment type="subcellular location">
    <subcellularLocation>
        <location evidence="1">Virion</location>
    </subcellularLocation>
</comment>
<name>A0A4P2WV98_9CAUD</name>
<evidence type="ECO:0000256" key="2">
    <source>
        <dbReference type="ARBA" id="ARBA00022844"/>
    </source>
</evidence>
<feature type="domain" description="Rhamnogalacturonase A/B/Epimerase-like pectate lyase" evidence="3">
    <location>
        <begin position="333"/>
        <end position="504"/>
    </location>
</feature>
<protein>
    <recommendedName>
        <fullName evidence="3">Rhamnogalacturonase A/B/Epimerase-like pectate lyase domain-containing protein</fullName>
    </recommendedName>
</protein>
<keyword evidence="5" id="KW-1185">Reference proteome</keyword>
<dbReference type="GO" id="GO:0044423">
    <property type="term" value="C:virion component"/>
    <property type="evidence" value="ECO:0007669"/>
    <property type="project" value="UniProtKB-KW"/>
</dbReference>
<organism evidence="4 5">
    <name type="scientific">Enterobacter phage EspM4VN</name>
    <dbReference type="NCBI Taxonomy" id="2137745"/>
    <lineage>
        <taxon>Viruses</taxon>
        <taxon>Duplodnaviria</taxon>
        <taxon>Heunggongvirae</taxon>
        <taxon>Uroviricota</taxon>
        <taxon>Caudoviricetes</taxon>
        <taxon>Pantevenvirales</taxon>
        <taxon>Ackermannviridae</taxon>
        <taxon>Aglimvirinae</taxon>
        <taxon>Agtrevirus</taxon>
        <taxon>Agtrevirus EM4</taxon>
    </lineage>
</organism>
<dbReference type="Proteomes" id="UP000248666">
    <property type="component" value="Segment"/>
</dbReference>
<sequence>MTRNVESIFGAVVTAPHQIPYTYTATGGETFISLPFYPVTGFVTINGGVQVPVDNYEIDGNTINLGRTLEPEDVVYCLFDKILSPEDYADGIRIYKFQAVGTETSFTPDFTTYGVQTLYIDGKFQVPDINYSYSSTTGTVSFLTGSPTAGVWVVAEMSVKQPNISPLFDRTIQEVGRSTNLADTAVILSTDIGTPLDDKTVIYDVVAEKIYGLPTLPSNAYINTVSNGQLTYSPGNVTVDLVAIPDSAVKLKEELAEFDGESLVGVCPTVAILRTTEPKANKQLITVREYAADTGKGGGRFRAVLDGSSYTDNSGTIIKTTGGAAWIRVNDVVSVTDFGAVSDFNRDTNVGTDNTTAFQAAIDYCKVSHKALFVPSGWYLVSGNLTATYAIVMYGEGANGVSITTAAQQDSPFIGSVIVGGNTTGYTLNVSPPNYQFGLSIRNVAFYGLPAQRSNVNHKALRLHNTGLQGYVENVAISGYGGNGLVIGYLQDTHIISLFIERCGTLDVAAIKFEARANYVYFQDCLMMACHYFVDNTDATLFGRYIFWSGCHIEHGDYNGALGAEWDFYYNKTPFNIGAGSDWSFQNCIFIPVSNSGLATSLGISRLSTPYFMVCSGERFNMVNCRFNAPRDSVSSLALTGPNSRTAMITDTIFQGADGGRPCIDAYYAEITNCTFNLDISAYTDRCSGVYVRRGGAVKSCKFRLGATTGSRRTLGHLILTDDDRYEAINVSGNTYPDTTYVNAFVHRGCTISGEDGGTPRLVSITTTQSIDLSLYPTNVNFWVTAAVTITDILNGQYGRRVSVIANTAGAVINTTGNVYPKGNVNYTMTAGVPVEFRGMLDISGNRKMFQLAG</sequence>
<accession>A0A4P2WV98</accession>
<dbReference type="Gene3D" id="2.160.20.10">
    <property type="entry name" value="Single-stranded right-handed beta-helix, Pectin lyase-like"/>
    <property type="match status" value="1"/>
</dbReference>
<dbReference type="InterPro" id="IPR012334">
    <property type="entry name" value="Pectin_lyas_fold"/>
</dbReference>
<proteinExistence type="predicted"/>
<evidence type="ECO:0000313" key="4">
    <source>
        <dbReference type="EMBL" id="BBK03771.1"/>
    </source>
</evidence>
<evidence type="ECO:0000313" key="5">
    <source>
        <dbReference type="Proteomes" id="UP000248666"/>
    </source>
</evidence>
<dbReference type="RefSeq" id="YP_009877007.1">
    <property type="nucleotide sequence ID" value="NC_049384.1"/>
</dbReference>
<dbReference type="GeneID" id="55806211"/>
<dbReference type="SUPFAM" id="SSF51126">
    <property type="entry name" value="Pectin lyase-like"/>
    <property type="match status" value="1"/>
</dbReference>
<keyword evidence="2" id="KW-0946">Virion</keyword>
<dbReference type="InterPro" id="IPR011050">
    <property type="entry name" value="Pectin_lyase_fold/virulence"/>
</dbReference>
<dbReference type="InterPro" id="IPR024535">
    <property type="entry name" value="RHGA/B-epi-like_pectate_lyase"/>
</dbReference>
<evidence type="ECO:0000259" key="3">
    <source>
        <dbReference type="Pfam" id="PF12708"/>
    </source>
</evidence>
<dbReference type="GO" id="GO:0051701">
    <property type="term" value="P:biological process involved in interaction with host"/>
    <property type="evidence" value="ECO:0007669"/>
    <property type="project" value="UniProtKB-ARBA"/>
</dbReference>
<dbReference type="Gene3D" id="3.30.2020.50">
    <property type="match status" value="1"/>
</dbReference>
<reference evidence="4 5" key="1">
    <citation type="submission" date="2018-02" db="EMBL/GenBank/DDBJ databases">
        <title>Isolation and characterization of bacteriophage of Enterobacter asburiae, a cause of soft rot disease of plants in Vietnam.</title>
        <authorList>
            <person name="Doi K."/>
            <person name="Nagayoshi Y."/>
            <person name="Fujino Y."/>
            <person name="Thanh N.C."/>
        </authorList>
    </citation>
    <scope>NUCLEOTIDE SEQUENCE [LARGE SCALE GENOMIC DNA]</scope>
</reference>
<evidence type="ECO:0000256" key="1">
    <source>
        <dbReference type="ARBA" id="ARBA00004328"/>
    </source>
</evidence>